<proteinExistence type="predicted"/>
<dbReference type="GO" id="GO:0030288">
    <property type="term" value="C:outer membrane-bounded periplasmic space"/>
    <property type="evidence" value="ECO:0007669"/>
    <property type="project" value="TreeGrafter"/>
</dbReference>
<organism evidence="5 6">
    <name type="scientific">Pseudomonas syringae pv. pisi str. 1704B</name>
    <dbReference type="NCBI Taxonomy" id="629263"/>
    <lineage>
        <taxon>Bacteria</taxon>
        <taxon>Pseudomonadati</taxon>
        <taxon>Pseudomonadota</taxon>
        <taxon>Gammaproteobacteria</taxon>
        <taxon>Pseudomonadales</taxon>
        <taxon>Pseudomonadaceae</taxon>
        <taxon>Pseudomonas</taxon>
        <taxon>Pseudomonas syringae</taxon>
    </lineage>
</organism>
<comment type="catalytic activity">
    <reaction evidence="1">
        <text>Hydrolyzes the link between N-acetylmuramoyl residues and L-amino acid residues in certain cell-wall glycopeptides.</text>
        <dbReference type="EC" id="3.5.1.28"/>
    </reaction>
</comment>
<keyword evidence="3" id="KW-0378">Hydrolase</keyword>
<name>F3GII5_PSESJ</name>
<dbReference type="GO" id="GO:0008745">
    <property type="term" value="F:N-acetylmuramoyl-L-alanine amidase activity"/>
    <property type="evidence" value="ECO:0007669"/>
    <property type="project" value="UniProtKB-EC"/>
</dbReference>
<evidence type="ECO:0000313" key="5">
    <source>
        <dbReference type="EMBL" id="EGH46888.1"/>
    </source>
</evidence>
<dbReference type="CDD" id="cd00118">
    <property type="entry name" value="LysM"/>
    <property type="match status" value="1"/>
</dbReference>
<dbReference type="InterPro" id="IPR050695">
    <property type="entry name" value="N-acetylmuramoyl_amidase_3"/>
</dbReference>
<dbReference type="GO" id="GO:0009253">
    <property type="term" value="P:peptidoglycan catabolic process"/>
    <property type="evidence" value="ECO:0007669"/>
    <property type="project" value="InterPro"/>
</dbReference>
<reference evidence="5 6" key="1">
    <citation type="journal article" date="2011" name="PLoS Pathog.">
        <title>Dynamic evolution of pathogenicity revealed by sequencing and comparative genomics of 19 Pseudomonas syringae isolates.</title>
        <authorList>
            <person name="Baltrus D.A."/>
            <person name="Nishimura M.T."/>
            <person name="Romanchuk A."/>
            <person name="Chang J.H."/>
            <person name="Mukhtar M.S."/>
            <person name="Cherkis K."/>
            <person name="Roach J."/>
            <person name="Grant S.R."/>
            <person name="Jones C.D."/>
            <person name="Dangl J.L."/>
        </authorList>
    </citation>
    <scope>NUCLEOTIDE SEQUENCE [LARGE SCALE GENOMIC DNA]</scope>
    <source>
        <strain evidence="5 6">1704B</strain>
    </source>
</reference>
<dbReference type="SMART" id="SM00646">
    <property type="entry name" value="Ami_3"/>
    <property type="match status" value="1"/>
</dbReference>
<gene>
    <name evidence="5" type="ORF">PSYPI_33188</name>
</gene>
<dbReference type="InterPro" id="IPR002508">
    <property type="entry name" value="MurNAc-LAA_cat"/>
</dbReference>
<accession>F3GII5</accession>
<feature type="domain" description="LysM" evidence="4">
    <location>
        <begin position="148"/>
        <end position="191"/>
    </location>
</feature>
<dbReference type="AlphaFoldDB" id="F3GII5"/>
<dbReference type="Gene3D" id="3.10.350.10">
    <property type="entry name" value="LysM domain"/>
    <property type="match status" value="1"/>
</dbReference>
<dbReference type="Pfam" id="PF01520">
    <property type="entry name" value="Amidase_3"/>
    <property type="match status" value="1"/>
</dbReference>
<dbReference type="HOGENOM" id="CLU_1368872_0_0_6"/>
<dbReference type="Pfam" id="PF01476">
    <property type="entry name" value="LysM"/>
    <property type="match status" value="1"/>
</dbReference>
<dbReference type="SUPFAM" id="SSF54106">
    <property type="entry name" value="LysM domain"/>
    <property type="match status" value="1"/>
</dbReference>
<dbReference type="PATRIC" id="fig|629263.4.peg.5268"/>
<dbReference type="PANTHER" id="PTHR30404:SF0">
    <property type="entry name" value="N-ACETYLMURAMOYL-L-ALANINE AMIDASE AMIC"/>
    <property type="match status" value="1"/>
</dbReference>
<dbReference type="CDD" id="cd02696">
    <property type="entry name" value="MurNAc-LAA"/>
    <property type="match status" value="1"/>
</dbReference>
<evidence type="ECO:0000313" key="6">
    <source>
        <dbReference type="Proteomes" id="UP000004986"/>
    </source>
</evidence>
<feature type="non-terminal residue" evidence="5">
    <location>
        <position position="1"/>
    </location>
</feature>
<dbReference type="PROSITE" id="PS51782">
    <property type="entry name" value="LYSM"/>
    <property type="match status" value="1"/>
</dbReference>
<comment type="caution">
    <text evidence="5">The sequence shown here is derived from an EMBL/GenBank/DDBJ whole genome shotgun (WGS) entry which is preliminary data.</text>
</comment>
<evidence type="ECO:0000256" key="2">
    <source>
        <dbReference type="ARBA" id="ARBA00011901"/>
    </source>
</evidence>
<dbReference type="PANTHER" id="PTHR30404">
    <property type="entry name" value="N-ACETYLMURAMOYL-L-ALANINE AMIDASE"/>
    <property type="match status" value="1"/>
</dbReference>
<dbReference type="SMART" id="SM00257">
    <property type="entry name" value="LysM"/>
    <property type="match status" value="1"/>
</dbReference>
<sequence>TSESARWLADSENRSDLIGGAGAVSLDDKDRMLAGVLLDLSMTASLSSSLNVGQKVLSNIGRVTSLHKSRVEQAGFMVLKSPDIPSILVETGFISNANEANKLGSASHQQALARSITSGVKQFFQQNPPQGTYIAWLRDNGKLAQGPRNHVVRSGETLAMLAARYDMNIATLRSANNLKSDELKIGQDLRIPSSEVATQ</sequence>
<dbReference type="Proteomes" id="UP000004986">
    <property type="component" value="Unassembled WGS sequence"/>
</dbReference>
<evidence type="ECO:0000256" key="1">
    <source>
        <dbReference type="ARBA" id="ARBA00001561"/>
    </source>
</evidence>
<dbReference type="EMBL" id="AEAI01001839">
    <property type="protein sequence ID" value="EGH46888.1"/>
    <property type="molecule type" value="Genomic_DNA"/>
</dbReference>
<dbReference type="InterPro" id="IPR018392">
    <property type="entry name" value="LysM"/>
</dbReference>
<dbReference type="InterPro" id="IPR036779">
    <property type="entry name" value="LysM_dom_sf"/>
</dbReference>
<dbReference type="SUPFAM" id="SSF53187">
    <property type="entry name" value="Zn-dependent exopeptidases"/>
    <property type="match status" value="1"/>
</dbReference>
<protein>
    <recommendedName>
        <fullName evidence="2">N-acetylmuramoyl-L-alanine amidase</fullName>
        <ecNumber evidence="2">3.5.1.28</ecNumber>
    </recommendedName>
</protein>
<dbReference type="Gene3D" id="3.40.630.40">
    <property type="entry name" value="Zn-dependent exopeptidases"/>
    <property type="match status" value="1"/>
</dbReference>
<keyword evidence="6" id="KW-1185">Reference proteome</keyword>
<evidence type="ECO:0000259" key="4">
    <source>
        <dbReference type="PROSITE" id="PS51782"/>
    </source>
</evidence>
<evidence type="ECO:0000256" key="3">
    <source>
        <dbReference type="ARBA" id="ARBA00022801"/>
    </source>
</evidence>
<dbReference type="EC" id="3.5.1.28" evidence="2"/>